<evidence type="ECO:0000256" key="2">
    <source>
        <dbReference type="SAM" id="MobiDB-lite"/>
    </source>
</evidence>
<dbReference type="OrthoDB" id="10624434at2759"/>
<evidence type="ECO:0000256" key="1">
    <source>
        <dbReference type="SAM" id="Coils"/>
    </source>
</evidence>
<feature type="region of interest" description="Disordered" evidence="2">
    <location>
        <begin position="395"/>
        <end position="449"/>
    </location>
</feature>
<feature type="coiled-coil region" evidence="1">
    <location>
        <begin position="93"/>
        <end position="148"/>
    </location>
</feature>
<accession>A0A166J5W3</accession>
<keyword evidence="4" id="KW-1185">Reference proteome</keyword>
<organism evidence="3 4">
    <name type="scientific">Athelia psychrophila</name>
    <dbReference type="NCBI Taxonomy" id="1759441"/>
    <lineage>
        <taxon>Eukaryota</taxon>
        <taxon>Fungi</taxon>
        <taxon>Dikarya</taxon>
        <taxon>Basidiomycota</taxon>
        <taxon>Agaricomycotina</taxon>
        <taxon>Agaricomycetes</taxon>
        <taxon>Agaricomycetidae</taxon>
        <taxon>Atheliales</taxon>
        <taxon>Atheliaceae</taxon>
        <taxon>Athelia</taxon>
    </lineage>
</organism>
<dbReference type="AlphaFoldDB" id="A0A166J5W3"/>
<proteinExistence type="predicted"/>
<gene>
    <name evidence="3" type="ORF">FIBSPDRAFT_1044798</name>
</gene>
<reference evidence="3 4" key="1">
    <citation type="journal article" date="2016" name="Mol. Biol. Evol.">
        <title>Comparative Genomics of Early-Diverging Mushroom-Forming Fungi Provides Insights into the Origins of Lignocellulose Decay Capabilities.</title>
        <authorList>
            <person name="Nagy L.G."/>
            <person name="Riley R."/>
            <person name="Tritt A."/>
            <person name="Adam C."/>
            <person name="Daum C."/>
            <person name="Floudas D."/>
            <person name="Sun H."/>
            <person name="Yadav J.S."/>
            <person name="Pangilinan J."/>
            <person name="Larsson K.H."/>
            <person name="Matsuura K."/>
            <person name="Barry K."/>
            <person name="Labutti K."/>
            <person name="Kuo R."/>
            <person name="Ohm R.A."/>
            <person name="Bhattacharya S.S."/>
            <person name="Shirouzu T."/>
            <person name="Yoshinaga Y."/>
            <person name="Martin F.M."/>
            <person name="Grigoriev I.V."/>
            <person name="Hibbett D.S."/>
        </authorList>
    </citation>
    <scope>NUCLEOTIDE SEQUENCE [LARGE SCALE GENOMIC DNA]</scope>
    <source>
        <strain evidence="3 4">CBS 109695</strain>
    </source>
</reference>
<keyword evidence="1" id="KW-0175">Coiled coil</keyword>
<dbReference type="Proteomes" id="UP000076532">
    <property type="component" value="Unassembled WGS sequence"/>
</dbReference>
<feature type="compositionally biased region" description="Basic and acidic residues" evidence="2">
    <location>
        <begin position="431"/>
        <end position="442"/>
    </location>
</feature>
<dbReference type="EMBL" id="KV417554">
    <property type="protein sequence ID" value="KZP20530.1"/>
    <property type="molecule type" value="Genomic_DNA"/>
</dbReference>
<name>A0A166J5W3_9AGAM</name>
<sequence length="449" mass="50913">MDILAEDLGTTEIIKLFGERLKTAREKNAELEKRLAAKTIECDANLSRAQQSDGNRVALRQELHRASVEANERQSSTKQELGTCTNPQHAFEINNKNQQVEELTAQLRVKSEAEKGHLEAIDQSQNALTICEQKCEDLRCQLREAHQQSNADGNRLPVDSETRIDAPPTWTFEQTMDFVANLAAPHSIKQRKHMESTMSITSNELQHHMEKERYCAFPISLVLILNRDPYSSRPSTHFHYFDMMAIQSGAHHCILGPLHHTKLDVEQQHWMKAEWTSESQLRKFDGKTIEVFSRNANGNVVYLGKHNAVPLQNLKPNQFVCLPNHIRRLLVENIIRRTGWSVPNGWNGAQAVVSGLFHHGTIQIECVGLQFESFDEKLRKHLKAVSSQKGLQNNVTAGISEKRKGKKRKMDDAGIASNEQIESTSDVDMEDSNKESGQEHDGWSSSVWD</sequence>
<feature type="coiled-coil region" evidence="1">
    <location>
        <begin position="14"/>
        <end position="41"/>
    </location>
</feature>
<protein>
    <submittedName>
        <fullName evidence="3">Uncharacterized protein</fullName>
    </submittedName>
</protein>
<evidence type="ECO:0000313" key="3">
    <source>
        <dbReference type="EMBL" id="KZP20530.1"/>
    </source>
</evidence>
<evidence type="ECO:0000313" key="4">
    <source>
        <dbReference type="Proteomes" id="UP000076532"/>
    </source>
</evidence>